<dbReference type="InterPro" id="IPR052716">
    <property type="entry name" value="MOSC_domain"/>
</dbReference>
<dbReference type="InterPro" id="IPR005303">
    <property type="entry name" value="MOCOS_middle"/>
</dbReference>
<sequence>MTARLASIWRHPVKAIGREGLQRTRLRAGRGLPHDRRWAVTHARAKPIDGWAQKANFLRGVSGPELMAVTAALDPEAGRVTLRHPRCPDLTVAPAAEAQALCDWLAPLWPGDLPRPAAVVECATGFTDIPESWVSIQNAASHRAVAQRLGGELSIHRWRGNLWVEGWPLWHEFDLVGRRIRIGDSVLEIREPITRCKATMANPETGRRDADTLAALRSWDHQDFGVYAAVIEGGEIAPGAEVAA</sequence>
<evidence type="ECO:0000259" key="1">
    <source>
        <dbReference type="PROSITE" id="PS51340"/>
    </source>
</evidence>
<dbReference type="InterPro" id="IPR011037">
    <property type="entry name" value="Pyrv_Knase-like_insert_dom_sf"/>
</dbReference>
<keyword evidence="3" id="KW-1185">Reference proteome</keyword>
<gene>
    <name evidence="2" type="ORF">P8627_03130</name>
</gene>
<evidence type="ECO:0000313" key="3">
    <source>
        <dbReference type="Proteomes" id="UP001243420"/>
    </source>
</evidence>
<dbReference type="Pfam" id="PF03476">
    <property type="entry name" value="MOSC_N"/>
    <property type="match status" value="1"/>
</dbReference>
<dbReference type="EMBL" id="CP122537">
    <property type="protein sequence ID" value="WGH79273.1"/>
    <property type="molecule type" value="Genomic_DNA"/>
</dbReference>
<organism evidence="2 3">
    <name type="scientific">Jannaschia ovalis</name>
    <dbReference type="NCBI Taxonomy" id="3038773"/>
    <lineage>
        <taxon>Bacteria</taxon>
        <taxon>Pseudomonadati</taxon>
        <taxon>Pseudomonadota</taxon>
        <taxon>Alphaproteobacteria</taxon>
        <taxon>Rhodobacterales</taxon>
        <taxon>Roseobacteraceae</taxon>
        <taxon>Jannaschia</taxon>
    </lineage>
</organism>
<dbReference type="Proteomes" id="UP001243420">
    <property type="component" value="Chromosome"/>
</dbReference>
<dbReference type="RefSeq" id="WP_279966074.1">
    <property type="nucleotide sequence ID" value="NZ_CP122537.1"/>
</dbReference>
<feature type="domain" description="MOSC" evidence="1">
    <location>
        <begin position="108"/>
        <end position="244"/>
    </location>
</feature>
<dbReference type="SUPFAM" id="SSF50800">
    <property type="entry name" value="PK beta-barrel domain-like"/>
    <property type="match status" value="1"/>
</dbReference>
<dbReference type="PANTHER" id="PTHR36930">
    <property type="entry name" value="METAL-SULFUR CLUSTER BIOSYNTHESIS PROTEINS YUAD-RELATED"/>
    <property type="match status" value="1"/>
</dbReference>
<reference evidence="2 3" key="1">
    <citation type="submission" date="2023-04" db="EMBL/GenBank/DDBJ databases">
        <title>Jannaschia ovalis sp. nov., a marine bacterium isolated from sea tidal flat.</title>
        <authorList>
            <person name="Kwon D.Y."/>
            <person name="Kim J.-J."/>
        </authorList>
    </citation>
    <scope>NUCLEOTIDE SEQUENCE [LARGE SCALE GENOMIC DNA]</scope>
    <source>
        <strain evidence="2 3">GRR-S6-38</strain>
    </source>
</reference>
<accession>A0ABY8LGE1</accession>
<evidence type="ECO:0000313" key="2">
    <source>
        <dbReference type="EMBL" id="WGH79273.1"/>
    </source>
</evidence>
<protein>
    <submittedName>
        <fullName evidence="2">MOSC domain-containing protein</fullName>
    </submittedName>
</protein>
<dbReference type="PROSITE" id="PS51340">
    <property type="entry name" value="MOSC"/>
    <property type="match status" value="1"/>
</dbReference>
<name>A0ABY8LGE1_9RHOB</name>
<proteinExistence type="predicted"/>
<dbReference type="PANTHER" id="PTHR36930:SF1">
    <property type="entry name" value="MOSC DOMAIN-CONTAINING PROTEIN"/>
    <property type="match status" value="1"/>
</dbReference>
<dbReference type="Gene3D" id="2.40.33.20">
    <property type="entry name" value="PK beta-barrel domain-like"/>
    <property type="match status" value="1"/>
</dbReference>
<dbReference type="InterPro" id="IPR005302">
    <property type="entry name" value="MoCF_Sase_C"/>
</dbReference>
<dbReference type="Pfam" id="PF03473">
    <property type="entry name" value="MOSC"/>
    <property type="match status" value="1"/>
</dbReference>